<name>W7QY59_9ALTE</name>
<reference evidence="2 3" key="1">
    <citation type="journal article" date="2014" name="Genome Announc.">
        <title>Draft Genome Sequence of the Agar-Degrading Bacterium Catenovulum sp. Strain DS-2, Isolated from Intestines of Haliotis diversicolor.</title>
        <authorList>
            <person name="Shan D."/>
            <person name="Li X."/>
            <person name="Gu Z."/>
            <person name="Wei G."/>
            <person name="Gao Z."/>
            <person name="Shao Z."/>
        </authorList>
    </citation>
    <scope>NUCLEOTIDE SEQUENCE [LARGE SCALE GENOMIC DNA]</scope>
    <source>
        <strain evidence="2 3">DS-2</strain>
    </source>
</reference>
<dbReference type="Pfam" id="PF04657">
    <property type="entry name" value="DMT_YdcZ"/>
    <property type="match status" value="1"/>
</dbReference>
<keyword evidence="2" id="KW-0436">Ligase</keyword>
<evidence type="ECO:0000256" key="1">
    <source>
        <dbReference type="SAM" id="Phobius"/>
    </source>
</evidence>
<dbReference type="InterPro" id="IPR006750">
    <property type="entry name" value="YdcZ"/>
</dbReference>
<dbReference type="PANTHER" id="PTHR34821">
    <property type="entry name" value="INNER MEMBRANE PROTEIN YDCZ"/>
    <property type="match status" value="1"/>
</dbReference>
<evidence type="ECO:0000313" key="3">
    <source>
        <dbReference type="Proteomes" id="UP000019276"/>
    </source>
</evidence>
<accession>W7QY59</accession>
<dbReference type="PANTHER" id="PTHR34821:SF2">
    <property type="entry name" value="INNER MEMBRANE PROTEIN YDCZ"/>
    <property type="match status" value="1"/>
</dbReference>
<dbReference type="STRING" id="1328313.DS2_09082"/>
<dbReference type="OrthoDB" id="7864805at2"/>
<dbReference type="RefSeq" id="WP_035014423.1">
    <property type="nucleotide sequence ID" value="NZ_ARZY01000014.1"/>
</dbReference>
<keyword evidence="1" id="KW-1133">Transmembrane helix</keyword>
<evidence type="ECO:0000313" key="2">
    <source>
        <dbReference type="EMBL" id="EWH10240.1"/>
    </source>
</evidence>
<dbReference type="EMBL" id="ARZY01000014">
    <property type="protein sequence ID" value="EWH10240.1"/>
    <property type="molecule type" value="Genomic_DNA"/>
</dbReference>
<gene>
    <name evidence="2" type="ORF">DS2_09082</name>
</gene>
<organism evidence="2 3">
    <name type="scientific">Catenovulum agarivorans DS-2</name>
    <dbReference type="NCBI Taxonomy" id="1328313"/>
    <lineage>
        <taxon>Bacteria</taxon>
        <taxon>Pseudomonadati</taxon>
        <taxon>Pseudomonadota</taxon>
        <taxon>Gammaproteobacteria</taxon>
        <taxon>Alteromonadales</taxon>
        <taxon>Alteromonadaceae</taxon>
        <taxon>Catenovulum</taxon>
    </lineage>
</organism>
<feature type="transmembrane region" description="Helical" evidence="1">
    <location>
        <begin position="98"/>
        <end position="118"/>
    </location>
</feature>
<proteinExistence type="predicted"/>
<sequence>MMIVLAILAGGIITLQASINSQFGTVLRSSMLATTFAFSVAALACAVAMLAISTDFLGKLNVKEIPFYYWFGGILSALGVGMYYFLIPRMGVGPMMSFALTGQLLVAVIFSHFGLFGFPEVPMSAQRAVGAGVMIVGLILLNR</sequence>
<dbReference type="AlphaFoldDB" id="W7QY59"/>
<dbReference type="eggNOG" id="COG3238">
    <property type="taxonomic scope" value="Bacteria"/>
</dbReference>
<keyword evidence="1" id="KW-0472">Membrane</keyword>
<protein>
    <submittedName>
        <fullName evidence="2">Glycyl-tRNA synthetase subunit beta</fullName>
    </submittedName>
</protein>
<dbReference type="GO" id="GO:0005886">
    <property type="term" value="C:plasma membrane"/>
    <property type="evidence" value="ECO:0007669"/>
    <property type="project" value="TreeGrafter"/>
</dbReference>
<comment type="caution">
    <text evidence="2">The sequence shown here is derived from an EMBL/GenBank/DDBJ whole genome shotgun (WGS) entry which is preliminary data.</text>
</comment>
<feature type="transmembrane region" description="Helical" evidence="1">
    <location>
        <begin position="65"/>
        <end position="86"/>
    </location>
</feature>
<dbReference type="Proteomes" id="UP000019276">
    <property type="component" value="Unassembled WGS sequence"/>
</dbReference>
<keyword evidence="2" id="KW-0030">Aminoacyl-tRNA synthetase</keyword>
<feature type="transmembrane region" description="Helical" evidence="1">
    <location>
        <begin position="31"/>
        <end position="53"/>
    </location>
</feature>
<keyword evidence="3" id="KW-1185">Reference proteome</keyword>
<keyword evidence="1" id="KW-0812">Transmembrane</keyword>
<dbReference type="GO" id="GO:0004812">
    <property type="term" value="F:aminoacyl-tRNA ligase activity"/>
    <property type="evidence" value="ECO:0007669"/>
    <property type="project" value="UniProtKB-KW"/>
</dbReference>